<name>A0A9N7VW61_PLEPL</name>
<dbReference type="Proteomes" id="UP001153269">
    <property type="component" value="Unassembled WGS sequence"/>
</dbReference>
<feature type="region of interest" description="Disordered" evidence="1">
    <location>
        <begin position="17"/>
        <end position="98"/>
    </location>
</feature>
<dbReference type="AlphaFoldDB" id="A0A9N7VW61"/>
<feature type="compositionally biased region" description="Basic residues" evidence="1">
    <location>
        <begin position="73"/>
        <end position="90"/>
    </location>
</feature>
<feature type="compositionally biased region" description="Basic and acidic residues" evidence="1">
    <location>
        <begin position="138"/>
        <end position="149"/>
    </location>
</feature>
<feature type="compositionally biased region" description="Pro residues" evidence="1">
    <location>
        <begin position="121"/>
        <end position="137"/>
    </location>
</feature>
<protein>
    <submittedName>
        <fullName evidence="2">Uncharacterized protein</fullName>
    </submittedName>
</protein>
<dbReference type="EMBL" id="CADEAL010004258">
    <property type="protein sequence ID" value="CAB1455501.1"/>
    <property type="molecule type" value="Genomic_DNA"/>
</dbReference>
<feature type="region of interest" description="Disordered" evidence="1">
    <location>
        <begin position="117"/>
        <end position="177"/>
    </location>
</feature>
<keyword evidence="3" id="KW-1185">Reference proteome</keyword>
<sequence length="177" mass="19878">MSTAKIMVSASDASHVMGCLHDRPMPYGGESVNKRKEKKKKKEKPESLHPLTTASVDHNKKRHHSEMPTSKLTFHKKKKKKKKKEKKRKGGMQYGKGGLHPHYLLIPLLLLNTHMRAKTLPPHPPAHAPSPTCPPPHSLKENHKHRDNDATIAASSPLRAKQWTYSSTSTQGNDIMT</sequence>
<evidence type="ECO:0000313" key="3">
    <source>
        <dbReference type="Proteomes" id="UP001153269"/>
    </source>
</evidence>
<evidence type="ECO:0000256" key="1">
    <source>
        <dbReference type="SAM" id="MobiDB-lite"/>
    </source>
</evidence>
<comment type="caution">
    <text evidence="2">The sequence shown here is derived from an EMBL/GenBank/DDBJ whole genome shotgun (WGS) entry which is preliminary data.</text>
</comment>
<gene>
    <name evidence="2" type="ORF">PLEPLA_LOCUS43277</name>
</gene>
<reference evidence="2" key="1">
    <citation type="submission" date="2020-03" db="EMBL/GenBank/DDBJ databases">
        <authorList>
            <person name="Weist P."/>
        </authorList>
    </citation>
    <scope>NUCLEOTIDE SEQUENCE</scope>
</reference>
<evidence type="ECO:0000313" key="2">
    <source>
        <dbReference type="EMBL" id="CAB1455501.1"/>
    </source>
</evidence>
<feature type="compositionally biased region" description="Polar residues" evidence="1">
    <location>
        <begin position="163"/>
        <end position="177"/>
    </location>
</feature>
<organism evidence="2 3">
    <name type="scientific">Pleuronectes platessa</name>
    <name type="common">European plaice</name>
    <dbReference type="NCBI Taxonomy" id="8262"/>
    <lineage>
        <taxon>Eukaryota</taxon>
        <taxon>Metazoa</taxon>
        <taxon>Chordata</taxon>
        <taxon>Craniata</taxon>
        <taxon>Vertebrata</taxon>
        <taxon>Euteleostomi</taxon>
        <taxon>Actinopterygii</taxon>
        <taxon>Neopterygii</taxon>
        <taxon>Teleostei</taxon>
        <taxon>Neoteleostei</taxon>
        <taxon>Acanthomorphata</taxon>
        <taxon>Carangaria</taxon>
        <taxon>Pleuronectiformes</taxon>
        <taxon>Pleuronectoidei</taxon>
        <taxon>Pleuronectidae</taxon>
        <taxon>Pleuronectes</taxon>
    </lineage>
</organism>
<proteinExistence type="predicted"/>
<accession>A0A9N7VW61</accession>